<keyword evidence="5 6" id="KW-0472">Membrane</keyword>
<gene>
    <name evidence="7" type="ORF">MKK02DRAFT_43709</name>
</gene>
<evidence type="ECO:0000313" key="7">
    <source>
        <dbReference type="EMBL" id="KAI9635033.1"/>
    </source>
</evidence>
<feature type="transmembrane region" description="Helical" evidence="6">
    <location>
        <begin position="140"/>
        <end position="161"/>
    </location>
</feature>
<dbReference type="PANTHER" id="PTHR42718:SF9">
    <property type="entry name" value="MAJOR FACILITATOR SUPERFAMILY MULTIDRUG TRANSPORTER MFSC"/>
    <property type="match status" value="1"/>
</dbReference>
<evidence type="ECO:0000256" key="5">
    <source>
        <dbReference type="ARBA" id="ARBA00023136"/>
    </source>
</evidence>
<dbReference type="Proteomes" id="UP001164286">
    <property type="component" value="Unassembled WGS sequence"/>
</dbReference>
<feature type="transmembrane region" description="Helical" evidence="6">
    <location>
        <begin position="76"/>
        <end position="95"/>
    </location>
</feature>
<comment type="subcellular location">
    <subcellularLocation>
        <location evidence="1">Membrane</location>
        <topology evidence="1">Multi-pass membrane protein</topology>
    </subcellularLocation>
</comment>
<accession>A0AA38H6M3</accession>
<evidence type="ECO:0000256" key="2">
    <source>
        <dbReference type="ARBA" id="ARBA00022448"/>
    </source>
</evidence>
<comment type="caution">
    <text evidence="7">The sequence shown here is derived from an EMBL/GenBank/DDBJ whole genome shotgun (WGS) entry which is preliminary data.</text>
</comment>
<feature type="transmembrane region" description="Helical" evidence="6">
    <location>
        <begin position="10"/>
        <end position="29"/>
    </location>
</feature>
<evidence type="ECO:0000256" key="6">
    <source>
        <dbReference type="SAM" id="Phobius"/>
    </source>
</evidence>
<keyword evidence="2" id="KW-0813">Transport</keyword>
<reference evidence="7" key="1">
    <citation type="journal article" date="2022" name="G3 (Bethesda)">
        <title>High quality genome of the basidiomycete yeast Dioszegia hungarica PDD-24b-2 isolated from cloud water.</title>
        <authorList>
            <person name="Jarrige D."/>
            <person name="Haridas S."/>
            <person name="Bleykasten-Grosshans C."/>
            <person name="Joly M."/>
            <person name="Nadalig T."/>
            <person name="Sancelme M."/>
            <person name="Vuilleumier S."/>
            <person name="Grigoriev I.V."/>
            <person name="Amato P."/>
            <person name="Bringel F."/>
        </authorList>
    </citation>
    <scope>NUCLEOTIDE SEQUENCE</scope>
    <source>
        <strain evidence="7">PDD-24b-2</strain>
    </source>
</reference>
<protein>
    <submittedName>
        <fullName evidence="7">Uncharacterized protein</fullName>
    </submittedName>
</protein>
<dbReference type="RefSeq" id="XP_052944810.1">
    <property type="nucleotide sequence ID" value="XM_053092568.1"/>
</dbReference>
<dbReference type="InterPro" id="IPR036259">
    <property type="entry name" value="MFS_trans_sf"/>
</dbReference>
<sequence length="173" mass="18538">MSLFTRRQGLISYTCACGFLQALSVYGWVYTSTIFYQNYKQLSPLQNSIYILPCIIAGVCAATAVMFLAPRVGVSHLLGIGAGFTATFGLGNILISNLVEERRPLSDIGPSRCGTGDLPHSSHCHRAGRAKGSLLEGLRAAFWFGAAGAGIVVGIAYFDFWRAGLAKDVGKIR</sequence>
<evidence type="ECO:0000256" key="3">
    <source>
        <dbReference type="ARBA" id="ARBA00022692"/>
    </source>
</evidence>
<dbReference type="EMBL" id="JAKWFO010000005">
    <property type="protein sequence ID" value="KAI9635033.1"/>
    <property type="molecule type" value="Genomic_DNA"/>
</dbReference>
<dbReference type="SUPFAM" id="SSF103473">
    <property type="entry name" value="MFS general substrate transporter"/>
    <property type="match status" value="1"/>
</dbReference>
<evidence type="ECO:0000256" key="4">
    <source>
        <dbReference type="ARBA" id="ARBA00022989"/>
    </source>
</evidence>
<dbReference type="GeneID" id="77731773"/>
<dbReference type="PANTHER" id="PTHR42718">
    <property type="entry name" value="MAJOR FACILITATOR SUPERFAMILY MULTIDRUG TRANSPORTER MFSC"/>
    <property type="match status" value="1"/>
</dbReference>
<keyword evidence="8" id="KW-1185">Reference proteome</keyword>
<name>A0AA38H6M3_9TREE</name>
<keyword evidence="3 6" id="KW-0812">Transmembrane</keyword>
<dbReference type="AlphaFoldDB" id="A0AA38H6M3"/>
<proteinExistence type="predicted"/>
<evidence type="ECO:0000256" key="1">
    <source>
        <dbReference type="ARBA" id="ARBA00004141"/>
    </source>
</evidence>
<keyword evidence="4 6" id="KW-1133">Transmembrane helix</keyword>
<evidence type="ECO:0000313" key="8">
    <source>
        <dbReference type="Proteomes" id="UP001164286"/>
    </source>
</evidence>
<dbReference type="GO" id="GO:0016020">
    <property type="term" value="C:membrane"/>
    <property type="evidence" value="ECO:0007669"/>
    <property type="project" value="UniProtKB-SubCell"/>
</dbReference>
<feature type="transmembrane region" description="Helical" evidence="6">
    <location>
        <begin position="49"/>
        <end position="69"/>
    </location>
</feature>
<organism evidence="7 8">
    <name type="scientific">Dioszegia hungarica</name>
    <dbReference type="NCBI Taxonomy" id="4972"/>
    <lineage>
        <taxon>Eukaryota</taxon>
        <taxon>Fungi</taxon>
        <taxon>Dikarya</taxon>
        <taxon>Basidiomycota</taxon>
        <taxon>Agaricomycotina</taxon>
        <taxon>Tremellomycetes</taxon>
        <taxon>Tremellales</taxon>
        <taxon>Bulleribasidiaceae</taxon>
        <taxon>Dioszegia</taxon>
    </lineage>
</organism>